<feature type="compositionally biased region" description="Low complexity" evidence="1">
    <location>
        <begin position="114"/>
        <end position="128"/>
    </location>
</feature>
<evidence type="ECO:0000313" key="3">
    <source>
        <dbReference type="RefSeq" id="XP_017681347.1"/>
    </source>
</evidence>
<feature type="compositionally biased region" description="Basic and acidic residues" evidence="1">
    <location>
        <begin position="192"/>
        <end position="206"/>
    </location>
</feature>
<organism evidence="2 3">
    <name type="scientific">Lepidothrix coronata</name>
    <name type="common">blue-crowned manakin</name>
    <dbReference type="NCBI Taxonomy" id="321398"/>
    <lineage>
        <taxon>Eukaryota</taxon>
        <taxon>Metazoa</taxon>
        <taxon>Chordata</taxon>
        <taxon>Craniata</taxon>
        <taxon>Vertebrata</taxon>
        <taxon>Euteleostomi</taxon>
        <taxon>Archelosauria</taxon>
        <taxon>Archosauria</taxon>
        <taxon>Dinosauria</taxon>
        <taxon>Saurischia</taxon>
        <taxon>Theropoda</taxon>
        <taxon>Coelurosauria</taxon>
        <taxon>Aves</taxon>
        <taxon>Neognathae</taxon>
        <taxon>Neoaves</taxon>
        <taxon>Telluraves</taxon>
        <taxon>Australaves</taxon>
        <taxon>Passeriformes</taxon>
        <taxon>Pipridae</taxon>
        <taxon>Lepidothrix</taxon>
    </lineage>
</organism>
<proteinExistence type="predicted"/>
<accession>A0A6J0I3T5</accession>
<feature type="region of interest" description="Disordered" evidence="1">
    <location>
        <begin position="97"/>
        <end position="206"/>
    </location>
</feature>
<dbReference type="AlphaFoldDB" id="A0A6J0I3T5"/>
<evidence type="ECO:0000313" key="2">
    <source>
        <dbReference type="Proteomes" id="UP000504624"/>
    </source>
</evidence>
<dbReference type="GeneID" id="108502696"/>
<dbReference type="Proteomes" id="UP000504624">
    <property type="component" value="Unplaced"/>
</dbReference>
<gene>
    <name evidence="3" type="primary">LOC108502696</name>
</gene>
<dbReference type="RefSeq" id="XP_017681347.1">
    <property type="nucleotide sequence ID" value="XM_017825858.1"/>
</dbReference>
<protein>
    <submittedName>
        <fullName evidence="3">Uncharacterized protein LOC108502696</fullName>
    </submittedName>
</protein>
<name>A0A6J0I3T5_9PASS</name>
<evidence type="ECO:0000256" key="1">
    <source>
        <dbReference type="SAM" id="MobiDB-lite"/>
    </source>
</evidence>
<sequence>MLASAFFPVNPREFTPSGLIHPMMESGPRGQIKSFQCRTFGISVAPGSHHWQKCHDYNQSQAAHTEGAGEVVLTVAAEQMCQGHAISSHATASAVAKTGLPRSSSLQLKAGHCQGQQEPQPPERLGQGQRRRRRKASLQVTRPRACQSLGAPAALQRPGPAFPSEVPRTHDMAMAASPQARSPAPTHGTRLKTLDLKAVQDDKRSV</sequence>
<reference evidence="3" key="1">
    <citation type="submission" date="2025-08" db="UniProtKB">
        <authorList>
            <consortium name="RefSeq"/>
        </authorList>
    </citation>
    <scope>IDENTIFICATION</scope>
</reference>
<keyword evidence="2" id="KW-1185">Reference proteome</keyword>